<dbReference type="AlphaFoldDB" id="A0AA36IPV8"/>
<evidence type="ECO:0000256" key="4">
    <source>
        <dbReference type="SAM" id="Phobius"/>
    </source>
</evidence>
<dbReference type="GO" id="GO:0016887">
    <property type="term" value="F:ATP hydrolysis activity"/>
    <property type="evidence" value="ECO:0007669"/>
    <property type="project" value="InterPro"/>
</dbReference>
<keyword evidence="2" id="KW-0547">Nucleotide-binding</keyword>
<evidence type="ECO:0000313" key="7">
    <source>
        <dbReference type="Proteomes" id="UP001178507"/>
    </source>
</evidence>
<dbReference type="GO" id="GO:0042626">
    <property type="term" value="F:ATPase-coupled transmembrane transporter activity"/>
    <property type="evidence" value="ECO:0007669"/>
    <property type="project" value="TreeGrafter"/>
</dbReference>
<evidence type="ECO:0000259" key="5">
    <source>
        <dbReference type="SMART" id="SM00382"/>
    </source>
</evidence>
<keyword evidence="1" id="KW-0813">Transport</keyword>
<feature type="transmembrane region" description="Helical" evidence="4">
    <location>
        <begin position="77"/>
        <end position="97"/>
    </location>
</feature>
<keyword evidence="3" id="KW-0067">ATP-binding</keyword>
<accession>A0AA36IPV8</accession>
<feature type="transmembrane region" description="Helical" evidence="4">
    <location>
        <begin position="109"/>
        <end position="129"/>
    </location>
</feature>
<comment type="caution">
    <text evidence="6">The sequence shown here is derived from an EMBL/GenBank/DDBJ whole genome shotgun (WGS) entry which is preliminary data.</text>
</comment>
<dbReference type="Gene3D" id="3.40.50.300">
    <property type="entry name" value="P-loop containing nucleotide triphosphate hydrolases"/>
    <property type="match status" value="1"/>
</dbReference>
<dbReference type="InterPro" id="IPR050095">
    <property type="entry name" value="ECF_ABC_transporter_ATP-bd"/>
</dbReference>
<dbReference type="InterPro" id="IPR003593">
    <property type="entry name" value="AAA+_ATPase"/>
</dbReference>
<proteinExistence type="predicted"/>
<dbReference type="GO" id="GO:0043190">
    <property type="term" value="C:ATP-binding cassette (ABC) transporter complex"/>
    <property type="evidence" value="ECO:0007669"/>
    <property type="project" value="TreeGrafter"/>
</dbReference>
<dbReference type="SMART" id="SM00382">
    <property type="entry name" value="AAA"/>
    <property type="match status" value="1"/>
</dbReference>
<dbReference type="PANTHER" id="PTHR43553">
    <property type="entry name" value="HEAVY METAL TRANSPORTER"/>
    <property type="match status" value="1"/>
</dbReference>
<feature type="transmembrane region" description="Helical" evidence="4">
    <location>
        <begin position="7"/>
        <end position="26"/>
    </location>
</feature>
<evidence type="ECO:0000256" key="1">
    <source>
        <dbReference type="ARBA" id="ARBA00022448"/>
    </source>
</evidence>
<gene>
    <name evidence="6" type="ORF">EVOR1521_LOCUS16049</name>
</gene>
<dbReference type="Proteomes" id="UP001178507">
    <property type="component" value="Unassembled WGS sequence"/>
</dbReference>
<feature type="domain" description="AAA+ ATPase" evidence="5">
    <location>
        <begin position="552"/>
        <end position="756"/>
    </location>
</feature>
<evidence type="ECO:0000313" key="6">
    <source>
        <dbReference type="EMBL" id="CAJ1390705.1"/>
    </source>
</evidence>
<protein>
    <recommendedName>
        <fullName evidence="5">AAA+ ATPase domain-containing protein</fullName>
    </recommendedName>
</protein>
<name>A0AA36IPV8_9DINO</name>
<dbReference type="SUPFAM" id="SSF52540">
    <property type="entry name" value="P-loop containing nucleoside triphosphate hydrolases"/>
    <property type="match status" value="1"/>
</dbReference>
<reference evidence="6" key="1">
    <citation type="submission" date="2023-08" db="EMBL/GenBank/DDBJ databases">
        <authorList>
            <person name="Chen Y."/>
            <person name="Shah S."/>
            <person name="Dougan E. K."/>
            <person name="Thang M."/>
            <person name="Chan C."/>
        </authorList>
    </citation>
    <scope>NUCLEOTIDE SEQUENCE</scope>
</reference>
<keyword evidence="7" id="KW-1185">Reference proteome</keyword>
<organism evidence="6 7">
    <name type="scientific">Effrenium voratum</name>
    <dbReference type="NCBI Taxonomy" id="2562239"/>
    <lineage>
        <taxon>Eukaryota</taxon>
        <taxon>Sar</taxon>
        <taxon>Alveolata</taxon>
        <taxon>Dinophyceae</taxon>
        <taxon>Suessiales</taxon>
        <taxon>Symbiodiniaceae</taxon>
        <taxon>Effrenium</taxon>
    </lineage>
</organism>
<evidence type="ECO:0000256" key="2">
    <source>
        <dbReference type="ARBA" id="ARBA00022741"/>
    </source>
</evidence>
<keyword evidence="4" id="KW-0812">Transmembrane</keyword>
<keyword evidence="4" id="KW-1133">Transmembrane helix</keyword>
<dbReference type="InterPro" id="IPR027417">
    <property type="entry name" value="P-loop_NTPase"/>
</dbReference>
<dbReference type="GO" id="GO:0005524">
    <property type="term" value="F:ATP binding"/>
    <property type="evidence" value="ECO:0007669"/>
    <property type="project" value="UniProtKB-KW"/>
</dbReference>
<keyword evidence="4" id="KW-0472">Membrane</keyword>
<dbReference type="EMBL" id="CAUJNA010002124">
    <property type="protein sequence ID" value="CAJ1390705.1"/>
    <property type="molecule type" value="Genomic_DNA"/>
</dbReference>
<dbReference type="Pfam" id="PF00005">
    <property type="entry name" value="ABC_tran"/>
    <property type="match status" value="1"/>
</dbReference>
<dbReference type="InterPro" id="IPR003439">
    <property type="entry name" value="ABC_transporter-like_ATP-bd"/>
</dbReference>
<evidence type="ECO:0000256" key="3">
    <source>
        <dbReference type="ARBA" id="ARBA00022840"/>
    </source>
</evidence>
<sequence length="763" mass="84163">MISMQQSLFYGSLVVLSAAVLAAYFVEFWAVLEASLDNAGDFIVSDLFQAKNIFVLSAAYARWALPYPGSIIGRPEPALLKALGTFFVGVIAGWSLNMARETGSTSLDAYKLLFLVHVNSFVLTAAVTFDRLTGSWVLLVEALALWLCCTSWWHPAAALAVDAVNWVIPVQEVTSALQVLRGVIGAGFDQAAMELLVVSGYIQISLGYVNVWYMRQVQARTNALLDVAGGKMTARQFLVERTAVYMVSVALPYMLQRSVLETANDMFFESFRWKAEESLRVDAFLHPGNAYNRLEVARDSNHTVDGFAEAFNSIINDCYQLTAGKLYDLPNLVLMSGMMASQPILTATLLPISVGLDFGRTHVISAITSLTEKATKHLRALADKRKKVEQHDSRNAEAISRTGAAAIVAGRWGDLATDILAATAWRKILLSTRMFINWLYYQDLYGVGVECALARIMEADRITAADIGVYSMVIEDTIGTLLTRYREESRLAQMHTFQERLLELDAGLRAHRARLQEQSHCMIQGGGALLFRDFTYERGDLKVQLPDLDLQLGRIYAITGPNGCGKSTLFSVLATCMQPMVLPGELKVNGTVVLPSAEVVEITQKPYQPLFVKPLAWLLDKDIDNDGDAQIRESTERIAMISAALRFKHSDANDSGLSSEELQAEMADWYGELSGGQRSKAELMRQVFLKAECPKVILLDEVFAPLDPGSKLLVQQLLKERCSESLILVIYHTGDGTQCVSSNNFFDDNLHVSNGSAHLVGLC</sequence>